<accession>A0ABD1IUW6</accession>
<dbReference type="GO" id="GO:0008083">
    <property type="term" value="F:growth factor activity"/>
    <property type="evidence" value="ECO:0007669"/>
    <property type="project" value="UniProtKB-KW"/>
</dbReference>
<evidence type="ECO:0000256" key="2">
    <source>
        <dbReference type="ARBA" id="ARBA00004613"/>
    </source>
</evidence>
<gene>
    <name evidence="13" type="ORF">ACEWY4_025725</name>
</gene>
<feature type="compositionally biased region" description="Basic residues" evidence="11">
    <location>
        <begin position="485"/>
        <end position="498"/>
    </location>
</feature>
<comment type="subcellular location">
    <subcellularLocation>
        <location evidence="1">Cell membrane</location>
        <topology evidence="1">Single-pass type I membrane protein</topology>
    </subcellularLocation>
    <subcellularLocation>
        <location evidence="2">Secreted</location>
    </subcellularLocation>
</comment>
<dbReference type="PANTHER" id="PTHR11100:SF28">
    <property type="entry name" value="NEUREGULIN 3B"/>
    <property type="match status" value="1"/>
</dbReference>
<dbReference type="PANTHER" id="PTHR11100">
    <property type="entry name" value="HEREGULIN-NEUREGULIN FAMILY MEMBER"/>
    <property type="match status" value="1"/>
</dbReference>
<keyword evidence="4" id="KW-0964">Secreted</keyword>
<name>A0ABD1IUW6_9TELE</name>
<feature type="region of interest" description="Disordered" evidence="11">
    <location>
        <begin position="371"/>
        <end position="391"/>
    </location>
</feature>
<feature type="compositionally biased region" description="Basic and acidic residues" evidence="11">
    <location>
        <begin position="329"/>
        <end position="344"/>
    </location>
</feature>
<evidence type="ECO:0000256" key="3">
    <source>
        <dbReference type="ARBA" id="ARBA00022475"/>
    </source>
</evidence>
<keyword evidence="3" id="KW-1003">Cell membrane</keyword>
<keyword evidence="9 12" id="KW-0472">Membrane</keyword>
<comment type="caution">
    <text evidence="13">The sequence shown here is derived from an EMBL/GenBank/DDBJ whole genome shotgun (WGS) entry which is preliminary data.</text>
</comment>
<evidence type="ECO:0000256" key="12">
    <source>
        <dbReference type="SAM" id="Phobius"/>
    </source>
</evidence>
<protein>
    <submittedName>
        <fullName evidence="13">Uncharacterized protein</fullName>
    </submittedName>
</protein>
<dbReference type="Proteomes" id="UP001591681">
    <property type="component" value="Unassembled WGS sequence"/>
</dbReference>
<evidence type="ECO:0000256" key="10">
    <source>
        <dbReference type="ARBA" id="ARBA00023157"/>
    </source>
</evidence>
<organism evidence="13 14">
    <name type="scientific">Coilia grayii</name>
    <name type="common">Gray's grenadier anchovy</name>
    <dbReference type="NCBI Taxonomy" id="363190"/>
    <lineage>
        <taxon>Eukaryota</taxon>
        <taxon>Metazoa</taxon>
        <taxon>Chordata</taxon>
        <taxon>Craniata</taxon>
        <taxon>Vertebrata</taxon>
        <taxon>Euteleostomi</taxon>
        <taxon>Actinopterygii</taxon>
        <taxon>Neopterygii</taxon>
        <taxon>Teleostei</taxon>
        <taxon>Clupei</taxon>
        <taxon>Clupeiformes</taxon>
        <taxon>Clupeoidei</taxon>
        <taxon>Engraulidae</taxon>
        <taxon>Coilinae</taxon>
        <taxon>Coilia</taxon>
    </lineage>
</organism>
<feature type="region of interest" description="Disordered" evidence="11">
    <location>
        <begin position="262"/>
        <end position="297"/>
    </location>
</feature>
<feature type="region of interest" description="Disordered" evidence="11">
    <location>
        <begin position="443"/>
        <end position="463"/>
    </location>
</feature>
<evidence type="ECO:0000256" key="7">
    <source>
        <dbReference type="ARBA" id="ARBA00022989"/>
    </source>
</evidence>
<sequence>MGSLNAVCALERDQVVSPLGLPETFCFALSRRSVSSRPSQKRHRLSRGRSFCLSYQGKGKREVDAPHTNTTTSIISTITTTPAQPTSAQLSPAQPHITVGSSQRGAISVPVVPYVAFEDRDVCKEGYHGLRCDQFVPKTDTILSDPTDELGIEFMESSETYQRQVLSIFSIAMGISFLGVACMALYCRNKRQREKHRSHLAESRHLRDCSVNASSLMSKSSPRLQSGLQHKRCCKAYGSSPPQGGSPEPGCSTACPHDQLGVSPKGKHLRSGSLSVSPSQKRRSSNHRSASHWTPPIVRGRHNLIGVRDSGHTYRHLQEVEVVESKSLKRCKSQKEEDKEKRDPSLNMQTEDLATQQPKGVWRGLAEVPCTRLDKGTPSSPPSPPSLSLCPSSAIAPPSPCIATPLSSTRAVSVPVIPFVQGRVTAGAGELFAGEVIREAEPSGTVPLQTDPGSADCPATTSATELGPVPETLLGSAAAGAASHGHLHHHHNHHHHPHAIAGGPSGGVLGSEVTAKHKSLVTYTTALGSGTGVAHVSTVISVASSPLSAAAVVLGPGGAPNTPQQQQQQQYSARLQPAVPRRHGLPARLQASPHGAGDKRASQGSRSGGPRDSSTMQRAPFVPTKPRDGATPAAFSS</sequence>
<dbReference type="AlphaFoldDB" id="A0ABD1IUW6"/>
<keyword evidence="10" id="KW-1015">Disulfide bond</keyword>
<evidence type="ECO:0000313" key="13">
    <source>
        <dbReference type="EMBL" id="KAL2078040.1"/>
    </source>
</evidence>
<keyword evidence="6 12" id="KW-0812">Transmembrane</keyword>
<reference evidence="13 14" key="1">
    <citation type="submission" date="2024-09" db="EMBL/GenBank/DDBJ databases">
        <title>A chromosome-level genome assembly of Gray's grenadier anchovy, Coilia grayii.</title>
        <authorList>
            <person name="Fu Z."/>
        </authorList>
    </citation>
    <scope>NUCLEOTIDE SEQUENCE [LARGE SCALE GENOMIC DNA]</scope>
    <source>
        <strain evidence="13">G4</strain>
        <tissue evidence="13">Muscle</tissue>
    </source>
</reference>
<evidence type="ECO:0000256" key="8">
    <source>
        <dbReference type="ARBA" id="ARBA00023030"/>
    </source>
</evidence>
<dbReference type="InterPro" id="IPR040180">
    <property type="entry name" value="Neuregulin"/>
</dbReference>
<keyword evidence="5" id="KW-0245">EGF-like domain</keyword>
<keyword evidence="14" id="KW-1185">Reference proteome</keyword>
<evidence type="ECO:0000256" key="11">
    <source>
        <dbReference type="SAM" id="MobiDB-lite"/>
    </source>
</evidence>
<evidence type="ECO:0000256" key="5">
    <source>
        <dbReference type="ARBA" id="ARBA00022536"/>
    </source>
</evidence>
<evidence type="ECO:0000256" key="4">
    <source>
        <dbReference type="ARBA" id="ARBA00022525"/>
    </source>
</evidence>
<feature type="compositionally biased region" description="Polar residues" evidence="11">
    <location>
        <begin position="346"/>
        <end position="358"/>
    </location>
</feature>
<proteinExistence type="predicted"/>
<feature type="compositionally biased region" description="Basic residues" evidence="11">
    <location>
        <begin position="280"/>
        <end position="290"/>
    </location>
</feature>
<keyword evidence="8" id="KW-0339">Growth factor</keyword>
<feature type="region of interest" description="Disordered" evidence="11">
    <location>
        <begin position="329"/>
        <end position="359"/>
    </location>
</feature>
<feature type="region of interest" description="Disordered" evidence="11">
    <location>
        <begin position="479"/>
        <end position="510"/>
    </location>
</feature>
<evidence type="ECO:0000256" key="1">
    <source>
        <dbReference type="ARBA" id="ARBA00004251"/>
    </source>
</evidence>
<dbReference type="GO" id="GO:0005886">
    <property type="term" value="C:plasma membrane"/>
    <property type="evidence" value="ECO:0007669"/>
    <property type="project" value="UniProtKB-SubCell"/>
</dbReference>
<dbReference type="GO" id="GO:0005576">
    <property type="term" value="C:extracellular region"/>
    <property type="evidence" value="ECO:0007669"/>
    <property type="project" value="UniProtKB-SubCell"/>
</dbReference>
<evidence type="ECO:0000256" key="6">
    <source>
        <dbReference type="ARBA" id="ARBA00022692"/>
    </source>
</evidence>
<evidence type="ECO:0000313" key="14">
    <source>
        <dbReference type="Proteomes" id="UP001591681"/>
    </source>
</evidence>
<dbReference type="EMBL" id="JBHFQA010000023">
    <property type="protein sequence ID" value="KAL2078040.1"/>
    <property type="molecule type" value="Genomic_DNA"/>
</dbReference>
<evidence type="ECO:0000256" key="9">
    <source>
        <dbReference type="ARBA" id="ARBA00023136"/>
    </source>
</evidence>
<keyword evidence="7 12" id="KW-1133">Transmembrane helix</keyword>
<feature type="region of interest" description="Disordered" evidence="11">
    <location>
        <begin position="554"/>
        <end position="637"/>
    </location>
</feature>
<feature type="transmembrane region" description="Helical" evidence="12">
    <location>
        <begin position="165"/>
        <end position="187"/>
    </location>
</feature>